<protein>
    <recommendedName>
        <fullName evidence="3">Disease resistance R13L4/SHOC-2-like LRR domain-containing protein</fullName>
    </recommendedName>
</protein>
<dbReference type="SUPFAM" id="SSF52058">
    <property type="entry name" value="L domain-like"/>
    <property type="match status" value="1"/>
</dbReference>
<dbReference type="InterPro" id="IPR055414">
    <property type="entry name" value="LRR_R13L4/SHOC2-like"/>
</dbReference>
<feature type="domain" description="Disease resistance R13L4/SHOC-2-like LRR" evidence="3">
    <location>
        <begin position="97"/>
        <end position="227"/>
    </location>
</feature>
<accession>A0AAP0S6V5</accession>
<evidence type="ECO:0000256" key="2">
    <source>
        <dbReference type="ARBA" id="ARBA00022821"/>
    </source>
</evidence>
<dbReference type="EMBL" id="JBBPBK010000001">
    <property type="protein sequence ID" value="KAK9292263.1"/>
    <property type="molecule type" value="Genomic_DNA"/>
</dbReference>
<keyword evidence="2" id="KW-0611">Plant defense</keyword>
<dbReference type="PANTHER" id="PTHR33463:SF198">
    <property type="entry name" value="RPP4C3"/>
    <property type="match status" value="1"/>
</dbReference>
<keyword evidence="5" id="KW-1185">Reference proteome</keyword>
<evidence type="ECO:0000256" key="1">
    <source>
        <dbReference type="ARBA" id="ARBA00022737"/>
    </source>
</evidence>
<keyword evidence="1" id="KW-0677">Repeat</keyword>
<gene>
    <name evidence="4" type="ORF">L1049_020227</name>
</gene>
<name>A0AAP0S6V5_LIQFO</name>
<dbReference type="Proteomes" id="UP001415857">
    <property type="component" value="Unassembled WGS sequence"/>
</dbReference>
<dbReference type="Gene3D" id="3.80.10.10">
    <property type="entry name" value="Ribonuclease Inhibitor"/>
    <property type="match status" value="1"/>
</dbReference>
<dbReference type="PANTHER" id="PTHR33463">
    <property type="entry name" value="NB-ARC DOMAIN-CONTAINING PROTEIN-RELATED"/>
    <property type="match status" value="1"/>
</dbReference>
<evidence type="ECO:0000313" key="5">
    <source>
        <dbReference type="Proteomes" id="UP001415857"/>
    </source>
</evidence>
<dbReference type="InterPro" id="IPR032675">
    <property type="entry name" value="LRR_dom_sf"/>
</dbReference>
<dbReference type="AlphaFoldDB" id="A0AAP0S6V5"/>
<dbReference type="InterPro" id="IPR050905">
    <property type="entry name" value="Plant_NBS-LRR"/>
</dbReference>
<proteinExistence type="predicted"/>
<evidence type="ECO:0000313" key="4">
    <source>
        <dbReference type="EMBL" id="KAK9292263.1"/>
    </source>
</evidence>
<sequence>MKLNWSIQCSTEERLRNCPAISLPYGKIHELPPGLKCPKLKLLLLLSNDRSLTIPDTFFEGMKQLKVLDLTNIRFSTLPSSLNFLSNLQTLCLDKCELRDIANFGELKKLEVLSFASSDIEELPKEIGELTRLKLLDLSDFYKLKVIPSNVNASLSQLEDLYMKSRFVEWEIDGNVSLGELKHLSHLVTLDIHIQDANILPKDLRFEKLMRYRIFVGDAWHWYGVYETSRTLKLKLNTNIQQFRINMLLERTEDLY</sequence>
<evidence type="ECO:0000259" key="3">
    <source>
        <dbReference type="Pfam" id="PF23598"/>
    </source>
</evidence>
<organism evidence="4 5">
    <name type="scientific">Liquidambar formosana</name>
    <name type="common">Formosan gum</name>
    <dbReference type="NCBI Taxonomy" id="63359"/>
    <lineage>
        <taxon>Eukaryota</taxon>
        <taxon>Viridiplantae</taxon>
        <taxon>Streptophyta</taxon>
        <taxon>Embryophyta</taxon>
        <taxon>Tracheophyta</taxon>
        <taxon>Spermatophyta</taxon>
        <taxon>Magnoliopsida</taxon>
        <taxon>eudicotyledons</taxon>
        <taxon>Gunneridae</taxon>
        <taxon>Pentapetalae</taxon>
        <taxon>Saxifragales</taxon>
        <taxon>Altingiaceae</taxon>
        <taxon>Liquidambar</taxon>
    </lineage>
</organism>
<reference evidence="4 5" key="1">
    <citation type="journal article" date="2024" name="Plant J.">
        <title>Genome sequences and population genomics reveal climatic adaptation and genomic divergence between two closely related sweetgum species.</title>
        <authorList>
            <person name="Xu W.Q."/>
            <person name="Ren C.Q."/>
            <person name="Zhang X.Y."/>
            <person name="Comes H.P."/>
            <person name="Liu X.H."/>
            <person name="Li Y.G."/>
            <person name="Kettle C.J."/>
            <person name="Jalonen R."/>
            <person name="Gaisberger H."/>
            <person name="Ma Y.Z."/>
            <person name="Qiu Y.X."/>
        </authorList>
    </citation>
    <scope>NUCLEOTIDE SEQUENCE [LARGE SCALE GENOMIC DNA]</scope>
    <source>
        <strain evidence="4">Hangzhou</strain>
    </source>
</reference>
<dbReference type="Pfam" id="PF23598">
    <property type="entry name" value="LRR_14"/>
    <property type="match status" value="1"/>
</dbReference>
<comment type="caution">
    <text evidence="4">The sequence shown here is derived from an EMBL/GenBank/DDBJ whole genome shotgun (WGS) entry which is preliminary data.</text>
</comment>